<dbReference type="Proteomes" id="UP000821865">
    <property type="component" value="Chromosome 8"/>
</dbReference>
<name>A0ACB8C965_DERSI</name>
<comment type="caution">
    <text evidence="1">The sequence shown here is derived from an EMBL/GenBank/DDBJ whole genome shotgun (WGS) entry which is preliminary data.</text>
</comment>
<evidence type="ECO:0000313" key="1">
    <source>
        <dbReference type="EMBL" id="KAH7937432.1"/>
    </source>
</evidence>
<protein>
    <submittedName>
        <fullName evidence="1">Uncharacterized protein</fullName>
    </submittedName>
</protein>
<gene>
    <name evidence="1" type="ORF">HPB49_012204</name>
</gene>
<sequence>MRQILILGKVHELSAHETAPHSTCKGAIRNIPLQDGPDVIDAKIVKTNNPLALAAKRIAQTGTVIVAFDRHRVPNFVSKWTCAKRAAASTCAPLPVTRFAVAVVPLAPMSSISASKECAQRFKIPYIVRRRRSERAKMAGAITADEFQASSTLGAQRRGRFRSRRACSWGRSGSRPHSSSRPEYDKSVWIRSRSRTPTALRSNKPTLSWADMARGGREAPRGDDLRHDSHHANELDELRRVNEQLRKENARVKQEMSRIAAEMADIS</sequence>
<accession>A0ACB8C965</accession>
<evidence type="ECO:0000313" key="2">
    <source>
        <dbReference type="Proteomes" id="UP000821865"/>
    </source>
</evidence>
<organism evidence="1 2">
    <name type="scientific">Dermacentor silvarum</name>
    <name type="common">Tick</name>
    <dbReference type="NCBI Taxonomy" id="543639"/>
    <lineage>
        <taxon>Eukaryota</taxon>
        <taxon>Metazoa</taxon>
        <taxon>Ecdysozoa</taxon>
        <taxon>Arthropoda</taxon>
        <taxon>Chelicerata</taxon>
        <taxon>Arachnida</taxon>
        <taxon>Acari</taxon>
        <taxon>Parasitiformes</taxon>
        <taxon>Ixodida</taxon>
        <taxon>Ixodoidea</taxon>
        <taxon>Ixodidae</taxon>
        <taxon>Rhipicephalinae</taxon>
        <taxon>Dermacentor</taxon>
    </lineage>
</organism>
<proteinExistence type="predicted"/>
<keyword evidence="2" id="KW-1185">Reference proteome</keyword>
<reference evidence="1" key="1">
    <citation type="submission" date="2020-05" db="EMBL/GenBank/DDBJ databases">
        <title>Large-scale comparative analyses of tick genomes elucidate their genetic diversity and vector capacities.</title>
        <authorList>
            <person name="Jia N."/>
            <person name="Wang J."/>
            <person name="Shi W."/>
            <person name="Du L."/>
            <person name="Sun Y."/>
            <person name="Zhan W."/>
            <person name="Jiang J."/>
            <person name="Wang Q."/>
            <person name="Zhang B."/>
            <person name="Ji P."/>
            <person name="Sakyi L.B."/>
            <person name="Cui X."/>
            <person name="Yuan T."/>
            <person name="Jiang B."/>
            <person name="Yang W."/>
            <person name="Lam T.T.-Y."/>
            <person name="Chang Q."/>
            <person name="Ding S."/>
            <person name="Wang X."/>
            <person name="Zhu J."/>
            <person name="Ruan X."/>
            <person name="Zhao L."/>
            <person name="Wei J."/>
            <person name="Que T."/>
            <person name="Du C."/>
            <person name="Cheng J."/>
            <person name="Dai P."/>
            <person name="Han X."/>
            <person name="Huang E."/>
            <person name="Gao Y."/>
            <person name="Liu J."/>
            <person name="Shao H."/>
            <person name="Ye R."/>
            <person name="Li L."/>
            <person name="Wei W."/>
            <person name="Wang X."/>
            <person name="Wang C."/>
            <person name="Yang T."/>
            <person name="Huo Q."/>
            <person name="Li W."/>
            <person name="Guo W."/>
            <person name="Chen H."/>
            <person name="Zhou L."/>
            <person name="Ni X."/>
            <person name="Tian J."/>
            <person name="Zhou Y."/>
            <person name="Sheng Y."/>
            <person name="Liu T."/>
            <person name="Pan Y."/>
            <person name="Xia L."/>
            <person name="Li J."/>
            <person name="Zhao F."/>
            <person name="Cao W."/>
        </authorList>
    </citation>
    <scope>NUCLEOTIDE SEQUENCE</scope>
    <source>
        <strain evidence="1">Dsil-2018</strain>
    </source>
</reference>
<dbReference type="EMBL" id="CM023477">
    <property type="protein sequence ID" value="KAH7937432.1"/>
    <property type="molecule type" value="Genomic_DNA"/>
</dbReference>